<dbReference type="InterPro" id="IPR002919">
    <property type="entry name" value="TIL_dom"/>
</dbReference>
<dbReference type="InterPro" id="IPR036084">
    <property type="entry name" value="Ser_inhib-like_sf"/>
</dbReference>
<feature type="domain" description="TIL" evidence="2">
    <location>
        <begin position="48"/>
        <end position="102"/>
    </location>
</feature>
<accession>A0A0D8Y000</accession>
<reference evidence="4" key="2">
    <citation type="journal article" date="2016" name="Sci. Rep.">
        <title>Dictyocaulus viviparus genome, variome and transcriptome elucidate lungworm biology and support future intervention.</title>
        <authorList>
            <person name="McNulty S.N."/>
            <person name="Strube C."/>
            <person name="Rosa B.A."/>
            <person name="Martin J.C."/>
            <person name="Tyagi R."/>
            <person name="Choi Y.J."/>
            <person name="Wang Q."/>
            <person name="Hallsworth Pepin K."/>
            <person name="Zhang X."/>
            <person name="Ozersky P."/>
            <person name="Wilson R.K."/>
            <person name="Sternberg P.W."/>
            <person name="Gasser R.B."/>
            <person name="Mitreva M."/>
        </authorList>
    </citation>
    <scope>NUCLEOTIDE SEQUENCE [LARGE SCALE GENOMIC DNA]</scope>
    <source>
        <strain evidence="4">HannoverDv2000</strain>
    </source>
</reference>
<dbReference type="SUPFAM" id="SSF57567">
    <property type="entry name" value="Serine protease inhibitors"/>
    <property type="match status" value="1"/>
</dbReference>
<organism evidence="3 4">
    <name type="scientific">Dictyocaulus viviparus</name>
    <name type="common">Bovine lungworm</name>
    <dbReference type="NCBI Taxonomy" id="29172"/>
    <lineage>
        <taxon>Eukaryota</taxon>
        <taxon>Metazoa</taxon>
        <taxon>Ecdysozoa</taxon>
        <taxon>Nematoda</taxon>
        <taxon>Chromadorea</taxon>
        <taxon>Rhabditida</taxon>
        <taxon>Rhabditina</taxon>
        <taxon>Rhabditomorpha</taxon>
        <taxon>Strongyloidea</taxon>
        <taxon>Metastrongylidae</taxon>
        <taxon>Dictyocaulus</taxon>
    </lineage>
</organism>
<keyword evidence="4" id="KW-1185">Reference proteome</keyword>
<evidence type="ECO:0000256" key="1">
    <source>
        <dbReference type="ARBA" id="ARBA00022900"/>
    </source>
</evidence>
<protein>
    <submittedName>
        <fullName evidence="3">Trypsin Inhibitor like cysteine rich domain protein</fullName>
    </submittedName>
</protein>
<dbReference type="OrthoDB" id="6236007at2759"/>
<reference evidence="3 4" key="1">
    <citation type="submission" date="2013-11" db="EMBL/GenBank/DDBJ databases">
        <title>Draft genome of the bovine lungworm Dictyocaulus viviparus.</title>
        <authorList>
            <person name="Mitreva M."/>
        </authorList>
    </citation>
    <scope>NUCLEOTIDE SEQUENCE [LARGE SCALE GENOMIC DNA]</scope>
    <source>
        <strain evidence="3 4">HannoverDv2000</strain>
    </source>
</reference>
<name>A0A0D8Y000_DICVI</name>
<proteinExistence type="predicted"/>
<dbReference type="Gene3D" id="2.10.25.10">
    <property type="entry name" value="Laminin"/>
    <property type="match status" value="1"/>
</dbReference>
<keyword evidence="1" id="KW-0646">Protease inhibitor</keyword>
<gene>
    <name evidence="3" type="ORF">DICVIV_03686</name>
</gene>
<dbReference type="Pfam" id="PF01826">
    <property type="entry name" value="TIL"/>
    <property type="match status" value="1"/>
</dbReference>
<dbReference type="Proteomes" id="UP000053766">
    <property type="component" value="Unassembled WGS sequence"/>
</dbReference>
<sequence length="146" mass="15839">MDSGTTTGHSPEIIKTRIGKVRRCCFPRLWILVPLLVTRQKLLKLGACGKGEIFMKCAPQCEATCIEPQPDCDENCAINECRCEKGLVRQQLGGLCINVTSCPSKQLTLYSVSCSGIVCDEDSHCEIVDLPCSGDDCPQAAVCVND</sequence>
<keyword evidence="1" id="KW-0722">Serine protease inhibitor</keyword>
<evidence type="ECO:0000259" key="2">
    <source>
        <dbReference type="Pfam" id="PF01826"/>
    </source>
</evidence>
<dbReference type="GO" id="GO:0004867">
    <property type="term" value="F:serine-type endopeptidase inhibitor activity"/>
    <property type="evidence" value="ECO:0007669"/>
    <property type="project" value="UniProtKB-KW"/>
</dbReference>
<evidence type="ECO:0000313" key="4">
    <source>
        <dbReference type="Proteomes" id="UP000053766"/>
    </source>
</evidence>
<dbReference type="AlphaFoldDB" id="A0A0D8Y000"/>
<dbReference type="EMBL" id="KN716213">
    <property type="protein sequence ID" value="KJH50178.1"/>
    <property type="molecule type" value="Genomic_DNA"/>
</dbReference>
<evidence type="ECO:0000313" key="3">
    <source>
        <dbReference type="EMBL" id="KJH50178.1"/>
    </source>
</evidence>
<dbReference type="CDD" id="cd19941">
    <property type="entry name" value="TIL"/>
    <property type="match status" value="1"/>
</dbReference>